<keyword evidence="2" id="KW-0238">DNA-binding</keyword>
<sequence length="145" mass="16795">MDYEREALLQFSKEFCAQLSNDNEGLKREILAHAGNRWSLGVLHLLGTSGELRHGELRRDLTGVTQRMLTRTLRHLERDGLISRRDFQEKPPRVVYAITDAGKEMLVRMMPLWSWIISSAEYFRGARSAYDTAQELSPSTKWLED</sequence>
<dbReference type="PROSITE" id="PS51118">
    <property type="entry name" value="HTH_HXLR"/>
    <property type="match status" value="1"/>
</dbReference>
<proteinExistence type="predicted"/>
<evidence type="ECO:0000256" key="1">
    <source>
        <dbReference type="ARBA" id="ARBA00023015"/>
    </source>
</evidence>
<accession>A0A1G4XDU7</accession>
<evidence type="ECO:0000259" key="4">
    <source>
        <dbReference type="PROSITE" id="PS51118"/>
    </source>
</evidence>
<dbReference type="EMBL" id="FMUI01000002">
    <property type="protein sequence ID" value="SCX39285.1"/>
    <property type="molecule type" value="Genomic_DNA"/>
</dbReference>
<evidence type="ECO:0000256" key="2">
    <source>
        <dbReference type="ARBA" id="ARBA00023125"/>
    </source>
</evidence>
<dbReference type="RefSeq" id="WP_017456326.1">
    <property type="nucleotide sequence ID" value="NZ_CP016337.1"/>
</dbReference>
<dbReference type="GO" id="GO:0003677">
    <property type="term" value="F:DNA binding"/>
    <property type="evidence" value="ECO:0007669"/>
    <property type="project" value="UniProtKB-KW"/>
</dbReference>
<evidence type="ECO:0000313" key="6">
    <source>
        <dbReference type="Proteomes" id="UP000183569"/>
    </source>
</evidence>
<keyword evidence="3" id="KW-0804">Transcription</keyword>
<dbReference type="GeneID" id="23846805"/>
<dbReference type="PANTHER" id="PTHR33204">
    <property type="entry name" value="TRANSCRIPTIONAL REGULATOR, MARR FAMILY"/>
    <property type="match status" value="1"/>
</dbReference>
<keyword evidence="1" id="KW-0805">Transcription regulation</keyword>
<dbReference type="SUPFAM" id="SSF46785">
    <property type="entry name" value="Winged helix' DNA-binding domain"/>
    <property type="match status" value="1"/>
</dbReference>
<dbReference type="Gene3D" id="1.10.10.10">
    <property type="entry name" value="Winged helix-like DNA-binding domain superfamily/Winged helix DNA-binding domain"/>
    <property type="match status" value="1"/>
</dbReference>
<dbReference type="InterPro" id="IPR002577">
    <property type="entry name" value="HTH_HxlR"/>
</dbReference>
<name>A0A1G4XDU7_9ENTR</name>
<dbReference type="AlphaFoldDB" id="A0A1G4XDU7"/>
<dbReference type="PANTHER" id="PTHR33204:SF39">
    <property type="entry name" value="TRANSCRIPTIONAL REGULATORY PROTEIN"/>
    <property type="match status" value="1"/>
</dbReference>
<comment type="caution">
    <text evidence="5">The sequence shown here is derived from an EMBL/GenBank/DDBJ whole genome shotgun (WGS) entry which is preliminary data.</text>
</comment>
<evidence type="ECO:0000256" key="3">
    <source>
        <dbReference type="ARBA" id="ARBA00023163"/>
    </source>
</evidence>
<protein>
    <submittedName>
        <fullName evidence="5">Transcriptional regulator, HxlR family</fullName>
    </submittedName>
</protein>
<feature type="domain" description="HTH hxlR-type" evidence="4">
    <location>
        <begin position="16"/>
        <end position="124"/>
    </location>
</feature>
<gene>
    <name evidence="5" type="ORF">SAMN02927897_00517</name>
</gene>
<organism evidence="5 6">
    <name type="scientific">Kosakonia sacchari</name>
    <dbReference type="NCBI Taxonomy" id="1158459"/>
    <lineage>
        <taxon>Bacteria</taxon>
        <taxon>Pseudomonadati</taxon>
        <taxon>Pseudomonadota</taxon>
        <taxon>Gammaproteobacteria</taxon>
        <taxon>Enterobacterales</taxon>
        <taxon>Enterobacteriaceae</taxon>
        <taxon>Kosakonia</taxon>
    </lineage>
</organism>
<dbReference type="InterPro" id="IPR036390">
    <property type="entry name" value="WH_DNA-bd_sf"/>
</dbReference>
<dbReference type="Pfam" id="PF01638">
    <property type="entry name" value="HxlR"/>
    <property type="match status" value="1"/>
</dbReference>
<dbReference type="InterPro" id="IPR036388">
    <property type="entry name" value="WH-like_DNA-bd_sf"/>
</dbReference>
<reference evidence="5 6" key="1">
    <citation type="submission" date="2016-10" db="EMBL/GenBank/DDBJ databases">
        <authorList>
            <person name="Varghese N."/>
            <person name="Submissions S."/>
        </authorList>
    </citation>
    <scope>NUCLEOTIDE SEQUENCE [LARGE SCALE GENOMIC DNA]</scope>
    <source>
        <strain evidence="5 6">CGMCC 1.12102</strain>
    </source>
</reference>
<evidence type="ECO:0000313" key="5">
    <source>
        <dbReference type="EMBL" id="SCX39285.1"/>
    </source>
</evidence>
<dbReference type="Proteomes" id="UP000183569">
    <property type="component" value="Unassembled WGS sequence"/>
</dbReference>